<dbReference type="PANTHER" id="PTHR14106">
    <property type="entry name" value="TRIADIN"/>
    <property type="match status" value="1"/>
</dbReference>
<dbReference type="AlphaFoldDB" id="A0AAN6SAY9"/>
<evidence type="ECO:0000256" key="3">
    <source>
        <dbReference type="SAM" id="MobiDB-lite"/>
    </source>
</evidence>
<dbReference type="InterPro" id="IPR013087">
    <property type="entry name" value="Znf_C2H2_type"/>
</dbReference>
<feature type="compositionally biased region" description="Acidic residues" evidence="3">
    <location>
        <begin position="179"/>
        <end position="196"/>
    </location>
</feature>
<keyword evidence="6" id="KW-1185">Reference proteome</keyword>
<comment type="subcellular location">
    <subcellularLocation>
        <location evidence="1">Sarcoplasmic reticulum membrane</location>
        <topology evidence="1">Single-pass type II membrane protein</topology>
    </subcellularLocation>
</comment>
<gene>
    <name evidence="5" type="ORF">QBC32DRAFT_365694</name>
</gene>
<dbReference type="PROSITE" id="PS00028">
    <property type="entry name" value="ZINC_FINGER_C2H2_1"/>
    <property type="match status" value="1"/>
</dbReference>
<keyword evidence="2" id="KW-0863">Zinc-finger</keyword>
<dbReference type="Proteomes" id="UP001303222">
    <property type="component" value="Unassembled WGS sequence"/>
</dbReference>
<feature type="domain" description="C2H2-type" evidence="4">
    <location>
        <begin position="53"/>
        <end position="83"/>
    </location>
</feature>
<evidence type="ECO:0000256" key="1">
    <source>
        <dbReference type="ARBA" id="ARBA00004157"/>
    </source>
</evidence>
<dbReference type="InterPro" id="IPR010798">
    <property type="entry name" value="Triadin"/>
</dbReference>
<feature type="compositionally biased region" description="Polar residues" evidence="3">
    <location>
        <begin position="426"/>
        <end position="453"/>
    </location>
</feature>
<accession>A0AAN6SAY9</accession>
<proteinExistence type="predicted"/>
<reference evidence="5" key="1">
    <citation type="journal article" date="2023" name="Mol. Phylogenet. Evol.">
        <title>Genome-scale phylogeny and comparative genomics of the fungal order Sordariales.</title>
        <authorList>
            <person name="Hensen N."/>
            <person name="Bonometti L."/>
            <person name="Westerberg I."/>
            <person name="Brannstrom I.O."/>
            <person name="Guillou S."/>
            <person name="Cros-Aarteil S."/>
            <person name="Calhoun S."/>
            <person name="Haridas S."/>
            <person name="Kuo A."/>
            <person name="Mondo S."/>
            <person name="Pangilinan J."/>
            <person name="Riley R."/>
            <person name="LaButti K."/>
            <person name="Andreopoulos B."/>
            <person name="Lipzen A."/>
            <person name="Chen C."/>
            <person name="Yan M."/>
            <person name="Daum C."/>
            <person name="Ng V."/>
            <person name="Clum A."/>
            <person name="Steindorff A."/>
            <person name="Ohm R.A."/>
            <person name="Martin F."/>
            <person name="Silar P."/>
            <person name="Natvig D.O."/>
            <person name="Lalanne C."/>
            <person name="Gautier V."/>
            <person name="Ament-Velasquez S.L."/>
            <person name="Kruys A."/>
            <person name="Hutchinson M.I."/>
            <person name="Powell A.J."/>
            <person name="Barry K."/>
            <person name="Miller A.N."/>
            <person name="Grigoriev I.V."/>
            <person name="Debuchy R."/>
            <person name="Gladieux P."/>
            <person name="Hiltunen Thoren M."/>
            <person name="Johannesson H."/>
        </authorList>
    </citation>
    <scope>NUCLEOTIDE SEQUENCE</scope>
    <source>
        <strain evidence="5">CBS 626.80</strain>
    </source>
</reference>
<evidence type="ECO:0000256" key="2">
    <source>
        <dbReference type="PROSITE-ProRule" id="PRU00042"/>
    </source>
</evidence>
<dbReference type="PROSITE" id="PS50157">
    <property type="entry name" value="ZINC_FINGER_C2H2_2"/>
    <property type="match status" value="1"/>
</dbReference>
<evidence type="ECO:0000313" key="6">
    <source>
        <dbReference type="Proteomes" id="UP001303222"/>
    </source>
</evidence>
<organism evidence="5 6">
    <name type="scientific">Pseudoneurospora amorphoporcata</name>
    <dbReference type="NCBI Taxonomy" id="241081"/>
    <lineage>
        <taxon>Eukaryota</taxon>
        <taxon>Fungi</taxon>
        <taxon>Dikarya</taxon>
        <taxon>Ascomycota</taxon>
        <taxon>Pezizomycotina</taxon>
        <taxon>Sordariomycetes</taxon>
        <taxon>Sordariomycetidae</taxon>
        <taxon>Sordariales</taxon>
        <taxon>Sordariaceae</taxon>
        <taxon>Pseudoneurospora</taxon>
    </lineage>
</organism>
<feature type="region of interest" description="Disordered" evidence="3">
    <location>
        <begin position="94"/>
        <end position="236"/>
    </location>
</feature>
<keyword evidence="2" id="KW-0862">Zinc</keyword>
<dbReference type="GO" id="GO:0008270">
    <property type="term" value="F:zinc ion binding"/>
    <property type="evidence" value="ECO:0007669"/>
    <property type="project" value="UniProtKB-KW"/>
</dbReference>
<protein>
    <recommendedName>
        <fullName evidence="4">C2H2-type domain-containing protein</fullName>
    </recommendedName>
</protein>
<feature type="compositionally biased region" description="Basic and acidic residues" evidence="3">
    <location>
        <begin position="657"/>
        <end position="736"/>
    </location>
</feature>
<feature type="region of interest" description="Disordered" evidence="3">
    <location>
        <begin position="409"/>
        <end position="460"/>
    </location>
</feature>
<name>A0AAN6SAY9_9PEZI</name>
<comment type="caution">
    <text evidence="5">The sequence shown here is derived from an EMBL/GenBank/DDBJ whole genome shotgun (WGS) entry which is preliminary data.</text>
</comment>
<reference evidence="5" key="2">
    <citation type="submission" date="2023-06" db="EMBL/GenBank/DDBJ databases">
        <authorList>
            <consortium name="Lawrence Berkeley National Laboratory"/>
            <person name="Mondo S.J."/>
            <person name="Hensen N."/>
            <person name="Bonometti L."/>
            <person name="Westerberg I."/>
            <person name="Brannstrom I.O."/>
            <person name="Guillou S."/>
            <person name="Cros-Aarteil S."/>
            <person name="Calhoun S."/>
            <person name="Haridas S."/>
            <person name="Kuo A."/>
            <person name="Pangilinan J."/>
            <person name="Riley R."/>
            <person name="Labutti K."/>
            <person name="Andreopoulos B."/>
            <person name="Lipzen A."/>
            <person name="Chen C."/>
            <person name="Yanf M."/>
            <person name="Daum C."/>
            <person name="Ng V."/>
            <person name="Clum A."/>
            <person name="Steindorff A."/>
            <person name="Ohm R."/>
            <person name="Martin F."/>
            <person name="Silar P."/>
            <person name="Natvig D."/>
            <person name="Lalanne C."/>
            <person name="Gautier V."/>
            <person name="Ament-Velasquez S.L."/>
            <person name="Kruys A."/>
            <person name="Hutchinson M.I."/>
            <person name="Powell A.J."/>
            <person name="Barry K."/>
            <person name="Miller A.N."/>
            <person name="Grigoriev I.V."/>
            <person name="Debuchy R."/>
            <person name="Gladieux P."/>
            <person name="Thoren M.H."/>
            <person name="Johannesson H."/>
        </authorList>
    </citation>
    <scope>NUCLEOTIDE SEQUENCE</scope>
    <source>
        <strain evidence="5">CBS 626.80</strain>
    </source>
</reference>
<dbReference type="GO" id="GO:0005102">
    <property type="term" value="F:signaling receptor binding"/>
    <property type="evidence" value="ECO:0007669"/>
    <property type="project" value="InterPro"/>
</dbReference>
<evidence type="ECO:0000259" key="4">
    <source>
        <dbReference type="PROSITE" id="PS50157"/>
    </source>
</evidence>
<dbReference type="EMBL" id="MU859338">
    <property type="protein sequence ID" value="KAK3947552.1"/>
    <property type="molecule type" value="Genomic_DNA"/>
</dbReference>
<dbReference type="PANTHER" id="PTHR14106:SF0">
    <property type="entry name" value="TRIADIN"/>
    <property type="match status" value="1"/>
</dbReference>
<dbReference type="GO" id="GO:0016020">
    <property type="term" value="C:membrane"/>
    <property type="evidence" value="ECO:0007669"/>
    <property type="project" value="InterPro"/>
</dbReference>
<evidence type="ECO:0000313" key="5">
    <source>
        <dbReference type="EMBL" id="KAK3947552.1"/>
    </source>
</evidence>
<keyword evidence="2" id="KW-0479">Metal-binding</keyword>
<sequence length="743" mass="82626">MAPSQMNVEYDRIKSGSGRRYAHFQYENKRPLDGFGGLYPEGYAPKVDREKRWPCPIVCCDKAFKQRRELGQHFSTVHRGAALHDLRNGQFTLIRDEGDKPPCVRSRSNKPPSPILAPLPPSSPASSALRSSSVERGSTPGDYIKREHSISYQNGQRPDFVILDSEDDEHTSSTQDVGDVVEEETEEEEYSDEDLDNVSSDGAGPDKESVTSVSDEEEDDAVQTPDRNESANENLESGQYYNYAASPVWRYINKFTPTPIPVRQDTCLRELLTLPLAREFPRSWRVRLGKPRFATDSFNLKMMTAAAIFLTGDDMDVQACTAFGCLNRHPLNIAQALTDFATDSDVVHGMLAFPRCVVPQADFLERSATLKERLNGTTCCNAYYYLGKKPEPKLIYVAGYPLPYPITPENPPRAAPAPARKDHVASPTSGQPQQEGSPYNGQSSPLKARSTSESLKRKTSPCAASDDYAYDYRLSTDPGTPAKWESMTGVLHQRECFSEPAVAYSPSYVRFHTSLNKRIKLFSSPCTSGSGSSPLADFRVISLENQHNSVQTKSKAAQAISLPVSKSRSYVCSVASGGPVRVYLDKGKGGGQERPFDIMEGGVWVVEKGWACGMEAAVGAVVDDGGDAAMGDEMHVAASVHVTGVFSSPVVAGKTEKEDALEVKSEQNDKQETAIKKREVKKANKEIKEKKKKQEKEERKREKEAKRQVKKEEKRREKEVKREKKQVKNEKKEKKEKQKAKQN</sequence>
<feature type="region of interest" description="Disordered" evidence="3">
    <location>
        <begin position="657"/>
        <end position="743"/>
    </location>
</feature>
<feature type="compositionally biased region" description="Pro residues" evidence="3">
    <location>
        <begin position="111"/>
        <end position="123"/>
    </location>
</feature>